<dbReference type="SMART" id="SM00845">
    <property type="entry name" value="GatB_Yqey"/>
    <property type="match status" value="1"/>
</dbReference>
<dbReference type="InterPro" id="IPR017959">
    <property type="entry name" value="Asn/Gln-tRNA_amidoTrfase_suB/E"/>
</dbReference>
<dbReference type="GO" id="GO:0005524">
    <property type="term" value="F:ATP binding"/>
    <property type="evidence" value="ECO:0007669"/>
    <property type="project" value="UniProtKB-KW"/>
</dbReference>
<feature type="domain" description="Asn/Gln amidotransferase" evidence="12">
    <location>
        <begin position="350"/>
        <end position="495"/>
    </location>
</feature>
<proteinExistence type="inferred from homology"/>
<evidence type="ECO:0000256" key="11">
    <source>
        <dbReference type="HAMAP-Rule" id="MF_00121"/>
    </source>
</evidence>
<dbReference type="GO" id="GO:0006412">
    <property type="term" value="P:translation"/>
    <property type="evidence" value="ECO:0007669"/>
    <property type="project" value="UniProtKB-UniRule"/>
</dbReference>
<keyword evidence="14" id="KW-1185">Reference proteome</keyword>
<dbReference type="GO" id="GO:0016740">
    <property type="term" value="F:transferase activity"/>
    <property type="evidence" value="ECO:0007669"/>
    <property type="project" value="UniProtKB-KW"/>
</dbReference>
<dbReference type="EMBL" id="SJPM01000001">
    <property type="protein sequence ID" value="TWU03338.1"/>
    <property type="molecule type" value="Genomic_DNA"/>
</dbReference>
<evidence type="ECO:0000256" key="1">
    <source>
        <dbReference type="ARBA" id="ARBA00005306"/>
    </source>
</evidence>
<sequence>MASSELLALGTHPVTVIIGLEVHVQLKTRTKLFCGCTTEFGMPANSQVCPVCLGMPGALPVMNREAIKLSVRTGLALKCSIPPVTKWDRKQYFYPDLPKGYQISQFDLPICADGFLEIQDPADDESRRHIGIVRAHLEEDAGKSMHDEAAGVSDTKIDLNRCGTPLLEIVSQPDLRSADEAKAYLNELKLLLTHLDVSDCEMSQGSLRVDANVNLHIDVKGEKVATPIVEIKNLNSFRNVQRAIEFEVQRQVVDWEDTGATIDTAPKTTRGWDDAAEKTFEQREKELSADYRYFPDPDLLPVRLPVEFVDAIRESLGELPATTRERLQTQHGIKPYDADVIVNQGPAMIGYFEAAATSSGDGKKTSSWIMQDVMRAMKDREFTVETFPVSATALGELVREVSDGKLDNSRARDVFEHLIENRVTITEAKRQLGIEAVDDDALVELCKELLAANPQVVTDYREGKQQAVGALIGQARKKNPNANPQAVRQTLLDLIAKAS</sequence>
<dbReference type="PANTHER" id="PTHR11659:SF0">
    <property type="entry name" value="GLUTAMYL-TRNA(GLN) AMIDOTRANSFERASE SUBUNIT B, MITOCHONDRIAL"/>
    <property type="match status" value="1"/>
</dbReference>
<dbReference type="GO" id="GO:0050566">
    <property type="term" value="F:asparaginyl-tRNA synthase (glutamine-hydrolyzing) activity"/>
    <property type="evidence" value="ECO:0007669"/>
    <property type="project" value="RHEA"/>
</dbReference>
<dbReference type="InterPro" id="IPR023168">
    <property type="entry name" value="GatB_Yqey_C_2"/>
</dbReference>
<keyword evidence="4 11" id="KW-0436">Ligase</keyword>
<evidence type="ECO:0000256" key="10">
    <source>
        <dbReference type="ARBA" id="ARBA00047913"/>
    </source>
</evidence>
<keyword evidence="5 11" id="KW-0547">Nucleotide-binding</keyword>
<comment type="catalytic activity">
    <reaction evidence="9 11">
        <text>L-aspartyl-tRNA(Asn) + L-glutamine + ATP + H2O = L-asparaginyl-tRNA(Asn) + L-glutamate + ADP + phosphate + 2 H(+)</text>
        <dbReference type="Rhea" id="RHEA:14513"/>
        <dbReference type="Rhea" id="RHEA-COMP:9674"/>
        <dbReference type="Rhea" id="RHEA-COMP:9677"/>
        <dbReference type="ChEBI" id="CHEBI:15377"/>
        <dbReference type="ChEBI" id="CHEBI:15378"/>
        <dbReference type="ChEBI" id="CHEBI:29985"/>
        <dbReference type="ChEBI" id="CHEBI:30616"/>
        <dbReference type="ChEBI" id="CHEBI:43474"/>
        <dbReference type="ChEBI" id="CHEBI:58359"/>
        <dbReference type="ChEBI" id="CHEBI:78515"/>
        <dbReference type="ChEBI" id="CHEBI:78516"/>
        <dbReference type="ChEBI" id="CHEBI:456216"/>
    </reaction>
</comment>
<reference evidence="13 14" key="1">
    <citation type="submission" date="2019-02" db="EMBL/GenBank/DDBJ databases">
        <title>Deep-cultivation of Planctomycetes and their phenomic and genomic characterization uncovers novel biology.</title>
        <authorList>
            <person name="Wiegand S."/>
            <person name="Jogler M."/>
            <person name="Boedeker C."/>
            <person name="Pinto D."/>
            <person name="Vollmers J."/>
            <person name="Rivas-Marin E."/>
            <person name="Kohn T."/>
            <person name="Peeters S.H."/>
            <person name="Heuer A."/>
            <person name="Rast P."/>
            <person name="Oberbeckmann S."/>
            <person name="Bunk B."/>
            <person name="Jeske O."/>
            <person name="Meyerdierks A."/>
            <person name="Storesund J.E."/>
            <person name="Kallscheuer N."/>
            <person name="Luecker S."/>
            <person name="Lage O.M."/>
            <person name="Pohl T."/>
            <person name="Merkel B.J."/>
            <person name="Hornburger P."/>
            <person name="Mueller R.-W."/>
            <person name="Bruemmer F."/>
            <person name="Labrenz M."/>
            <person name="Spormann A.M."/>
            <person name="Op Den Camp H."/>
            <person name="Overmann J."/>
            <person name="Amann R."/>
            <person name="Jetten M.S.M."/>
            <person name="Mascher T."/>
            <person name="Medema M.H."/>
            <person name="Devos D.P."/>
            <person name="Kaster A.-K."/>
            <person name="Ovreas L."/>
            <person name="Rohde M."/>
            <person name="Galperin M.Y."/>
            <person name="Jogler C."/>
        </authorList>
    </citation>
    <scope>NUCLEOTIDE SEQUENCE [LARGE SCALE GENOMIC DNA]</scope>
    <source>
        <strain evidence="13 14">Pla100</strain>
    </source>
</reference>
<keyword evidence="7 11" id="KW-0648">Protein biosynthesis</keyword>
<dbReference type="NCBIfam" id="NF004014">
    <property type="entry name" value="PRK05477.1-4"/>
    <property type="match status" value="1"/>
</dbReference>
<keyword evidence="13" id="KW-0808">Transferase</keyword>
<dbReference type="GO" id="GO:0070681">
    <property type="term" value="P:glutaminyl-tRNAGln biosynthesis via transamidation"/>
    <property type="evidence" value="ECO:0007669"/>
    <property type="project" value="TreeGrafter"/>
</dbReference>
<evidence type="ECO:0000313" key="14">
    <source>
        <dbReference type="Proteomes" id="UP000316213"/>
    </source>
</evidence>
<dbReference type="Pfam" id="PF02637">
    <property type="entry name" value="GatB_Yqey"/>
    <property type="match status" value="1"/>
</dbReference>
<dbReference type="SUPFAM" id="SSF89095">
    <property type="entry name" value="GatB/YqeY motif"/>
    <property type="match status" value="1"/>
</dbReference>
<dbReference type="InterPro" id="IPR018027">
    <property type="entry name" value="Asn/Gln_amidotransferase"/>
</dbReference>
<dbReference type="InterPro" id="IPR017958">
    <property type="entry name" value="Gln-tRNA_amidoTrfase_suB_CS"/>
</dbReference>
<dbReference type="NCBIfam" id="NF004012">
    <property type="entry name" value="PRK05477.1-2"/>
    <property type="match status" value="1"/>
</dbReference>
<evidence type="ECO:0000256" key="7">
    <source>
        <dbReference type="ARBA" id="ARBA00022917"/>
    </source>
</evidence>
<evidence type="ECO:0000256" key="6">
    <source>
        <dbReference type="ARBA" id="ARBA00022840"/>
    </source>
</evidence>
<comment type="subunit">
    <text evidence="2 11">Heterotrimer of A, B and C subunits.</text>
</comment>
<name>A0A5C6AUS4_9BACT</name>
<dbReference type="HAMAP" id="MF_00121">
    <property type="entry name" value="GatB"/>
    <property type="match status" value="1"/>
</dbReference>
<gene>
    <name evidence="11 13" type="primary">gatB</name>
    <name evidence="13" type="ORF">Pla100_02570</name>
</gene>
<protein>
    <recommendedName>
        <fullName evidence="3 11">Aspartyl/glutamyl-tRNA(Asn/Gln) amidotransferase subunit B</fullName>
        <shortName evidence="11">Asp/Glu-ADT subunit B</shortName>
        <ecNumber evidence="11">6.3.5.-</ecNumber>
    </recommendedName>
</protein>
<evidence type="ECO:0000313" key="13">
    <source>
        <dbReference type="EMBL" id="TWU03338.1"/>
    </source>
</evidence>
<organism evidence="13 14">
    <name type="scientific">Neorhodopirellula pilleata</name>
    <dbReference type="NCBI Taxonomy" id="2714738"/>
    <lineage>
        <taxon>Bacteria</taxon>
        <taxon>Pseudomonadati</taxon>
        <taxon>Planctomycetota</taxon>
        <taxon>Planctomycetia</taxon>
        <taxon>Pirellulales</taxon>
        <taxon>Pirellulaceae</taxon>
        <taxon>Neorhodopirellula</taxon>
    </lineage>
</organism>
<evidence type="ECO:0000259" key="12">
    <source>
        <dbReference type="SMART" id="SM00845"/>
    </source>
</evidence>
<dbReference type="SUPFAM" id="SSF55931">
    <property type="entry name" value="Glutamine synthetase/guanido kinase"/>
    <property type="match status" value="1"/>
</dbReference>
<comment type="function">
    <text evidence="8 11">Allows the formation of correctly charged Asn-tRNA(Asn) or Gln-tRNA(Gln) through the transamidation of misacylated Asp-tRNA(Asn) or Glu-tRNA(Gln) in organisms which lack either or both of asparaginyl-tRNA or glutaminyl-tRNA synthetases. The reaction takes place in the presence of glutamine and ATP through an activated phospho-Asp-tRNA(Asn) or phospho-Glu-tRNA(Gln).</text>
</comment>
<dbReference type="AlphaFoldDB" id="A0A5C6AUS4"/>
<dbReference type="RefSeq" id="WP_146575880.1">
    <property type="nucleotide sequence ID" value="NZ_SJPM01000001.1"/>
</dbReference>
<accession>A0A5C6AUS4</accession>
<comment type="caution">
    <text evidence="13">The sequence shown here is derived from an EMBL/GenBank/DDBJ whole genome shotgun (WGS) entry which is preliminary data.</text>
</comment>
<evidence type="ECO:0000256" key="8">
    <source>
        <dbReference type="ARBA" id="ARBA00024799"/>
    </source>
</evidence>
<dbReference type="Gene3D" id="1.10.10.410">
    <property type="match status" value="1"/>
</dbReference>
<dbReference type="NCBIfam" id="TIGR00133">
    <property type="entry name" value="gatB"/>
    <property type="match status" value="1"/>
</dbReference>
<dbReference type="InterPro" id="IPR006075">
    <property type="entry name" value="Asn/Gln-tRNA_Trfase_suB/E_cat"/>
</dbReference>
<dbReference type="Pfam" id="PF02934">
    <property type="entry name" value="GatB_N"/>
    <property type="match status" value="1"/>
</dbReference>
<comment type="similarity">
    <text evidence="1 11">Belongs to the GatB/GatE family. GatB subfamily.</text>
</comment>
<evidence type="ECO:0000256" key="5">
    <source>
        <dbReference type="ARBA" id="ARBA00022741"/>
    </source>
</evidence>
<dbReference type="Proteomes" id="UP000316213">
    <property type="component" value="Unassembled WGS sequence"/>
</dbReference>
<keyword evidence="6 11" id="KW-0067">ATP-binding</keyword>
<dbReference type="InterPro" id="IPR014746">
    <property type="entry name" value="Gln_synth/guanido_kin_cat_dom"/>
</dbReference>
<dbReference type="OrthoDB" id="9804078at2"/>
<dbReference type="PANTHER" id="PTHR11659">
    <property type="entry name" value="GLUTAMYL-TRNA GLN AMIDOTRANSFERASE SUBUNIT B MITOCHONDRIAL AND PROKARYOTIC PET112-RELATED"/>
    <property type="match status" value="1"/>
</dbReference>
<comment type="catalytic activity">
    <reaction evidence="10 11">
        <text>L-glutamyl-tRNA(Gln) + L-glutamine + ATP + H2O = L-glutaminyl-tRNA(Gln) + L-glutamate + ADP + phosphate + H(+)</text>
        <dbReference type="Rhea" id="RHEA:17521"/>
        <dbReference type="Rhea" id="RHEA-COMP:9681"/>
        <dbReference type="Rhea" id="RHEA-COMP:9684"/>
        <dbReference type="ChEBI" id="CHEBI:15377"/>
        <dbReference type="ChEBI" id="CHEBI:15378"/>
        <dbReference type="ChEBI" id="CHEBI:29985"/>
        <dbReference type="ChEBI" id="CHEBI:30616"/>
        <dbReference type="ChEBI" id="CHEBI:43474"/>
        <dbReference type="ChEBI" id="CHEBI:58359"/>
        <dbReference type="ChEBI" id="CHEBI:78520"/>
        <dbReference type="ChEBI" id="CHEBI:78521"/>
        <dbReference type="ChEBI" id="CHEBI:456216"/>
    </reaction>
</comment>
<evidence type="ECO:0000256" key="4">
    <source>
        <dbReference type="ARBA" id="ARBA00022598"/>
    </source>
</evidence>
<dbReference type="EC" id="6.3.5.-" evidence="11"/>
<dbReference type="InterPro" id="IPR003789">
    <property type="entry name" value="Asn/Gln_tRNA_amidoTrase-B-like"/>
</dbReference>
<dbReference type="PROSITE" id="PS01234">
    <property type="entry name" value="GATB"/>
    <property type="match status" value="1"/>
</dbReference>
<evidence type="ECO:0000256" key="9">
    <source>
        <dbReference type="ARBA" id="ARBA00047380"/>
    </source>
</evidence>
<evidence type="ECO:0000256" key="3">
    <source>
        <dbReference type="ARBA" id="ARBA00016923"/>
    </source>
</evidence>
<evidence type="ECO:0000256" key="2">
    <source>
        <dbReference type="ARBA" id="ARBA00011123"/>
    </source>
</evidence>
<dbReference type="InterPro" id="IPR004413">
    <property type="entry name" value="GatB"/>
</dbReference>
<dbReference type="GO" id="GO:0050567">
    <property type="term" value="F:glutaminyl-tRNA synthase (glutamine-hydrolyzing) activity"/>
    <property type="evidence" value="ECO:0007669"/>
    <property type="project" value="UniProtKB-UniRule"/>
</dbReference>